<dbReference type="AlphaFoldDB" id="A0A0A2VPG4"/>
<keyword evidence="3 5" id="KW-1133">Transmembrane helix</keyword>
<evidence type="ECO:0000256" key="1">
    <source>
        <dbReference type="ARBA" id="ARBA00004141"/>
    </source>
</evidence>
<dbReference type="Gene3D" id="1.20.58.340">
    <property type="entry name" value="Magnesium transport protein CorA, transmembrane region"/>
    <property type="match status" value="1"/>
</dbReference>
<dbReference type="EMBL" id="ANFO01001418">
    <property type="protein sequence ID" value="KGQ02679.1"/>
    <property type="molecule type" value="Genomic_DNA"/>
</dbReference>
<evidence type="ECO:0000256" key="2">
    <source>
        <dbReference type="ARBA" id="ARBA00022692"/>
    </source>
</evidence>
<dbReference type="InterPro" id="IPR045863">
    <property type="entry name" value="CorA_TM1_TM2"/>
</dbReference>
<keyword evidence="2 5" id="KW-0812">Transmembrane</keyword>
<feature type="transmembrane region" description="Helical" evidence="5">
    <location>
        <begin position="97"/>
        <end position="123"/>
    </location>
</feature>
<dbReference type="GO" id="GO:0016020">
    <property type="term" value="C:membrane"/>
    <property type="evidence" value="ECO:0007669"/>
    <property type="project" value="UniProtKB-SubCell"/>
</dbReference>
<accession>A0A0A2VPG4</accession>
<dbReference type="HOGENOM" id="CLU_1805827_0_0_1"/>
<dbReference type="Proteomes" id="UP000030106">
    <property type="component" value="Unassembled WGS sequence"/>
</dbReference>
<name>A0A0A2VPG4_BEABA</name>
<comment type="caution">
    <text evidence="6">The sequence shown here is derived from an EMBL/GenBank/DDBJ whole genome shotgun (WGS) entry which is preliminary data.</text>
</comment>
<organism evidence="6 7">
    <name type="scientific">Beauveria bassiana D1-5</name>
    <dbReference type="NCBI Taxonomy" id="1245745"/>
    <lineage>
        <taxon>Eukaryota</taxon>
        <taxon>Fungi</taxon>
        <taxon>Dikarya</taxon>
        <taxon>Ascomycota</taxon>
        <taxon>Pezizomycotina</taxon>
        <taxon>Sordariomycetes</taxon>
        <taxon>Hypocreomycetidae</taxon>
        <taxon>Hypocreales</taxon>
        <taxon>Cordycipitaceae</taxon>
        <taxon>Beauveria</taxon>
    </lineage>
</organism>
<proteinExistence type="predicted"/>
<evidence type="ECO:0000313" key="6">
    <source>
        <dbReference type="EMBL" id="KGQ02679.1"/>
    </source>
</evidence>
<evidence type="ECO:0000256" key="5">
    <source>
        <dbReference type="SAM" id="Phobius"/>
    </source>
</evidence>
<dbReference type="STRING" id="1245745.A0A0A2VPG4"/>
<dbReference type="SUPFAM" id="SSF144083">
    <property type="entry name" value="Magnesium transport protein CorA, transmembrane region"/>
    <property type="match status" value="1"/>
</dbReference>
<reference evidence="6 7" key="1">
    <citation type="submission" date="2012-10" db="EMBL/GenBank/DDBJ databases">
        <title>Genome sequencing and analysis of entomopathogenic fungi Beauveria bassiana D1-5.</title>
        <authorList>
            <person name="Li Q."/>
            <person name="Wang L."/>
            <person name="Zhang Z."/>
            <person name="Wang Q."/>
            <person name="Ren J."/>
            <person name="Wang M."/>
            <person name="Xu W."/>
            <person name="Wang J."/>
            <person name="Lu Y."/>
            <person name="Du Q."/>
            <person name="Sun Z."/>
        </authorList>
    </citation>
    <scope>NUCLEOTIDE SEQUENCE [LARGE SCALE GENOMIC DNA]</scope>
    <source>
        <strain evidence="6 7">D1-5</strain>
    </source>
</reference>
<comment type="subcellular location">
    <subcellularLocation>
        <location evidence="1">Membrane</location>
        <topology evidence="1">Multi-pass membrane protein</topology>
    </subcellularLocation>
</comment>
<evidence type="ECO:0000256" key="3">
    <source>
        <dbReference type="ARBA" id="ARBA00022989"/>
    </source>
</evidence>
<gene>
    <name evidence="6" type="ORF">BBAD15_g12103</name>
</gene>
<evidence type="ECO:0000313" key="7">
    <source>
        <dbReference type="Proteomes" id="UP000030106"/>
    </source>
</evidence>
<protein>
    <submittedName>
        <fullName evidence="6">Uncharacterized protein</fullName>
    </submittedName>
</protein>
<evidence type="ECO:0000256" key="4">
    <source>
        <dbReference type="ARBA" id="ARBA00023136"/>
    </source>
</evidence>
<keyword evidence="4 5" id="KW-0472">Membrane</keyword>
<sequence length="143" mass="16241">MNMSSLPGWKAPEAGLLDSWRSVITWREERLPRVRRFINIEIARASNVMAELSRNDNQAMLKLSELSRQDAQLMIEIARDSRSVALATARDSASMRVIAIVTILFLPATFTATFFSTTFFNFLEEKGPRVSPWIWIYVATTGV</sequence>